<name>A0A6J7N8S4_9ZZZZ</name>
<reference evidence="1" key="1">
    <citation type="submission" date="2020-05" db="EMBL/GenBank/DDBJ databases">
        <authorList>
            <person name="Chiriac C."/>
            <person name="Salcher M."/>
            <person name="Ghai R."/>
            <person name="Kavagutti S V."/>
        </authorList>
    </citation>
    <scope>NUCLEOTIDE SEQUENCE</scope>
</reference>
<evidence type="ECO:0000313" key="1">
    <source>
        <dbReference type="EMBL" id="CAB4989800.1"/>
    </source>
</evidence>
<accession>A0A6J7N8S4</accession>
<protein>
    <submittedName>
        <fullName evidence="1">Unannotated protein</fullName>
    </submittedName>
</protein>
<proteinExistence type="predicted"/>
<gene>
    <name evidence="1" type="ORF">UFOPK3954_01086</name>
</gene>
<organism evidence="1">
    <name type="scientific">freshwater metagenome</name>
    <dbReference type="NCBI Taxonomy" id="449393"/>
    <lineage>
        <taxon>unclassified sequences</taxon>
        <taxon>metagenomes</taxon>
        <taxon>ecological metagenomes</taxon>
    </lineage>
</organism>
<sequence length="81" mass="8910">MRNWLWMNERPQEPILRLQSSGGSAITIEPVSVMPKACWSRTPLEIHASSSVFDGEAPPTPAATMCGKVEVSNAGCWLIKR</sequence>
<dbReference type="AlphaFoldDB" id="A0A6J7N8S4"/>
<dbReference type="EMBL" id="CAFBON010000100">
    <property type="protein sequence ID" value="CAB4989800.1"/>
    <property type="molecule type" value="Genomic_DNA"/>
</dbReference>